<keyword evidence="4" id="KW-1185">Reference proteome</keyword>
<dbReference type="RefSeq" id="WP_007653942.1">
    <property type="nucleotide sequence ID" value="NZ_FTNM01000005.1"/>
</dbReference>
<keyword evidence="2" id="KW-0732">Signal</keyword>
<protein>
    <submittedName>
        <fullName evidence="3">Uncharacterized protein</fullName>
    </submittedName>
</protein>
<feature type="signal peptide" evidence="2">
    <location>
        <begin position="1"/>
        <end position="19"/>
    </location>
</feature>
<dbReference type="Proteomes" id="UP000185924">
    <property type="component" value="Unassembled WGS sequence"/>
</dbReference>
<evidence type="ECO:0000313" key="4">
    <source>
        <dbReference type="Proteomes" id="UP000185924"/>
    </source>
</evidence>
<evidence type="ECO:0000313" key="3">
    <source>
        <dbReference type="EMBL" id="SIR33968.1"/>
    </source>
</evidence>
<sequence>MAFLRFTLFIMLVSTLAFFTSCSPLHRSDKAIVVDDYGSMRYIKGKQDRVHKKWKAKSSYKPRNNKVATRRNADW</sequence>
<dbReference type="EMBL" id="FTNM01000005">
    <property type="protein sequence ID" value="SIR33968.1"/>
    <property type="molecule type" value="Genomic_DNA"/>
</dbReference>
<gene>
    <name evidence="3" type="ORF">SAMN05421545_3215</name>
</gene>
<reference evidence="4" key="1">
    <citation type="submission" date="2017-01" db="EMBL/GenBank/DDBJ databases">
        <authorList>
            <person name="Varghese N."/>
            <person name="Submissions S."/>
        </authorList>
    </citation>
    <scope>NUCLEOTIDE SEQUENCE [LARGE SCALE GENOMIC DNA]</scope>
    <source>
        <strain evidence="4">DM9</strain>
    </source>
</reference>
<evidence type="ECO:0000256" key="1">
    <source>
        <dbReference type="SAM" id="MobiDB-lite"/>
    </source>
</evidence>
<dbReference type="STRING" id="1077936.SAMN05421545_3215"/>
<organism evidence="3 4">
    <name type="scientific">Pontibacter lucknowensis</name>
    <dbReference type="NCBI Taxonomy" id="1077936"/>
    <lineage>
        <taxon>Bacteria</taxon>
        <taxon>Pseudomonadati</taxon>
        <taxon>Bacteroidota</taxon>
        <taxon>Cytophagia</taxon>
        <taxon>Cytophagales</taxon>
        <taxon>Hymenobacteraceae</taxon>
        <taxon>Pontibacter</taxon>
    </lineage>
</organism>
<name>A0A1N7A4I7_9BACT</name>
<evidence type="ECO:0000256" key="2">
    <source>
        <dbReference type="SAM" id="SignalP"/>
    </source>
</evidence>
<feature type="region of interest" description="Disordered" evidence="1">
    <location>
        <begin position="54"/>
        <end position="75"/>
    </location>
</feature>
<accession>A0A1N7A4I7</accession>
<feature type="compositionally biased region" description="Basic residues" evidence="1">
    <location>
        <begin position="54"/>
        <end position="64"/>
    </location>
</feature>
<dbReference type="AlphaFoldDB" id="A0A1N7A4I7"/>
<feature type="chain" id="PRO_5009940172" evidence="2">
    <location>
        <begin position="20"/>
        <end position="75"/>
    </location>
</feature>
<dbReference type="PROSITE" id="PS51257">
    <property type="entry name" value="PROKAR_LIPOPROTEIN"/>
    <property type="match status" value="1"/>
</dbReference>
<proteinExistence type="predicted"/>
<dbReference type="OrthoDB" id="854124at2"/>